<feature type="domain" description="Fimbrial-type adhesion" evidence="1">
    <location>
        <begin position="58"/>
        <end position="218"/>
    </location>
</feature>
<dbReference type="InterPro" id="IPR000259">
    <property type="entry name" value="Adhesion_dom_fimbrial"/>
</dbReference>
<dbReference type="PANTHER" id="PTHR33420:SF11">
    <property type="entry name" value="FIMBRIAL-LIKE PROTEIN"/>
    <property type="match status" value="1"/>
</dbReference>
<gene>
    <name evidence="2" type="ORF">DON26_02880</name>
</gene>
<dbReference type="SUPFAM" id="SSF49401">
    <property type="entry name" value="Bacterial adhesins"/>
    <property type="match status" value="1"/>
</dbReference>
<dbReference type="AlphaFoldDB" id="A0A5T7Y652"/>
<dbReference type="Gene3D" id="2.60.40.1090">
    <property type="entry name" value="Fimbrial-type adhesion domain"/>
    <property type="match status" value="1"/>
</dbReference>
<organism evidence="2">
    <name type="scientific">Salmonella enterica</name>
    <name type="common">Salmonella choleraesuis</name>
    <dbReference type="NCBI Taxonomy" id="28901"/>
    <lineage>
        <taxon>Bacteria</taxon>
        <taxon>Pseudomonadati</taxon>
        <taxon>Pseudomonadota</taxon>
        <taxon>Gammaproteobacteria</taxon>
        <taxon>Enterobacterales</taxon>
        <taxon>Enterobacteriaceae</taxon>
        <taxon>Salmonella</taxon>
    </lineage>
</organism>
<proteinExistence type="predicted"/>
<sequence length="218" mass="22577">MQLIPSLINDNGLMQAGGNHFLREGYMRCKAKVGLVLTGVLMIAPAFAGEPVNGGSVNFTGTVVNAPCILAGDSVDMTVPLGQTTVNYLKQYTNAKLVNINIHLTNCALSGAGAEGADITKAHVRFDSSAVETDDSMILANTVSSGAQGVGVEVLTSDGQIIHFGGNGTPDVALQVTSSEQTLTFQSRMVNIVAIDGGETDITPGQVAANATYVISYQ</sequence>
<dbReference type="Pfam" id="PF00419">
    <property type="entry name" value="Fimbrial"/>
    <property type="match status" value="1"/>
</dbReference>
<accession>A0A5T7Y652</accession>
<dbReference type="GO" id="GO:0009289">
    <property type="term" value="C:pilus"/>
    <property type="evidence" value="ECO:0007669"/>
    <property type="project" value="InterPro"/>
</dbReference>
<dbReference type="GO" id="GO:0043709">
    <property type="term" value="P:cell adhesion involved in single-species biofilm formation"/>
    <property type="evidence" value="ECO:0007669"/>
    <property type="project" value="TreeGrafter"/>
</dbReference>
<reference evidence="2" key="1">
    <citation type="submission" date="2018-06" db="EMBL/GenBank/DDBJ databases">
        <authorList>
            <consortium name="PulseNet: The National Subtyping Network for Foodborne Disease Surveillance"/>
            <person name="Tarr C.L."/>
            <person name="Trees E."/>
            <person name="Katz L.S."/>
            <person name="Carleton-Romer H.A."/>
            <person name="Stroika S."/>
            <person name="Kucerova Z."/>
            <person name="Roache K.F."/>
            <person name="Sabol A.L."/>
            <person name="Besser J."/>
            <person name="Gerner-Smidt P."/>
        </authorList>
    </citation>
    <scope>NUCLEOTIDE SEQUENCE</scope>
    <source>
        <strain evidence="2">PNUSAS041407</strain>
    </source>
</reference>
<evidence type="ECO:0000313" key="2">
    <source>
        <dbReference type="EMBL" id="EBN2886981.1"/>
    </source>
</evidence>
<dbReference type="PANTHER" id="PTHR33420">
    <property type="entry name" value="FIMBRIAL SUBUNIT ELFA-RELATED"/>
    <property type="match status" value="1"/>
</dbReference>
<name>A0A5T7Y652_SALER</name>
<dbReference type="InterPro" id="IPR036937">
    <property type="entry name" value="Adhesion_dom_fimbrial_sf"/>
</dbReference>
<comment type="caution">
    <text evidence="2">The sequence shown here is derived from an EMBL/GenBank/DDBJ whole genome shotgun (WGS) entry which is preliminary data.</text>
</comment>
<protein>
    <submittedName>
        <fullName evidence="2">Type 1 fimbrial protein</fullName>
    </submittedName>
</protein>
<dbReference type="InterPro" id="IPR050263">
    <property type="entry name" value="Bact_Fimbrial_Adh_Pro"/>
</dbReference>
<dbReference type="InterPro" id="IPR008966">
    <property type="entry name" value="Adhesion_dom_sf"/>
</dbReference>
<dbReference type="EMBL" id="AAGFGW010000002">
    <property type="protein sequence ID" value="EBN2886981.1"/>
    <property type="molecule type" value="Genomic_DNA"/>
</dbReference>
<evidence type="ECO:0000259" key="1">
    <source>
        <dbReference type="Pfam" id="PF00419"/>
    </source>
</evidence>